<feature type="chain" id="PRO_5034446835" evidence="1">
    <location>
        <begin position="24"/>
        <end position="247"/>
    </location>
</feature>
<proteinExistence type="predicted"/>
<evidence type="ECO:0000313" key="3">
    <source>
        <dbReference type="Proteomes" id="UP000826300"/>
    </source>
</evidence>
<dbReference type="EMBL" id="CP069370">
    <property type="protein sequence ID" value="QYZ71663.1"/>
    <property type="molecule type" value="Genomic_DNA"/>
</dbReference>
<reference evidence="2" key="1">
    <citation type="submission" date="2021-02" db="EMBL/GenBank/DDBJ databases">
        <title>Rhodobacter shimadae sp. nov., an aerobic anoxygenic phototrophic bacterium isolated from a hot spring.</title>
        <authorList>
            <person name="Muramatsu S."/>
            <person name="Haruta S."/>
            <person name="Hirose S."/>
            <person name="Hanada S."/>
        </authorList>
    </citation>
    <scope>NUCLEOTIDE SEQUENCE</scope>
    <source>
        <strain evidence="2">N10</strain>
    </source>
</reference>
<dbReference type="RefSeq" id="WP_220664263.1">
    <property type="nucleotide sequence ID" value="NZ_CP069370.1"/>
</dbReference>
<gene>
    <name evidence="2" type="ORF">JO391_09300</name>
</gene>
<dbReference type="Gene3D" id="2.40.160.20">
    <property type="match status" value="1"/>
</dbReference>
<accession>A0A8G0ZZ69</accession>
<dbReference type="Proteomes" id="UP000826300">
    <property type="component" value="Chromosome"/>
</dbReference>
<dbReference type="SUPFAM" id="SSF56925">
    <property type="entry name" value="OMPA-like"/>
    <property type="match status" value="1"/>
</dbReference>
<evidence type="ECO:0000313" key="2">
    <source>
        <dbReference type="EMBL" id="QYZ71663.1"/>
    </source>
</evidence>
<protein>
    <submittedName>
        <fullName evidence="2">Outer membrane beta-barrel protein</fullName>
    </submittedName>
</protein>
<dbReference type="KEGG" id="nsm:JO391_09300"/>
<organism evidence="2 3">
    <name type="scientific">Neotabrizicola shimadae</name>
    <dbReference type="NCBI Taxonomy" id="2807096"/>
    <lineage>
        <taxon>Bacteria</taxon>
        <taxon>Pseudomonadati</taxon>
        <taxon>Pseudomonadota</taxon>
        <taxon>Alphaproteobacteria</taxon>
        <taxon>Rhodobacterales</taxon>
        <taxon>Paracoccaceae</taxon>
        <taxon>Neotabrizicola</taxon>
    </lineage>
</organism>
<name>A0A8G0ZZ69_9RHOB</name>
<keyword evidence="3" id="KW-1185">Reference proteome</keyword>
<keyword evidence="1" id="KW-0732">Signal</keyword>
<dbReference type="InterPro" id="IPR011250">
    <property type="entry name" value="OMP/PagP_B-barrel"/>
</dbReference>
<sequence length="247" mass="26204">MTRGLAAAAIALTAGVSASSAQAQDWAYKATIYAWLPSLDATVGTEFGDINASQGSGDVISSLDMAFMGTFAAQNDRLGFVLDYIYADLTASEKTPFGKLFTEAKVNPTVGALSGYMLYRLTTDSPVKFDAGVGFRNFNIDVTSTLTPGALAGRSISTSSNFTDALLAARVEAPISDRWFFNGFADIGAGTDNSSTWQFYAGLGYQIDENWSAQFGWRYMNVSGDTAGSTDLDLDLSGALVGISYTF</sequence>
<evidence type="ECO:0000256" key="1">
    <source>
        <dbReference type="SAM" id="SignalP"/>
    </source>
</evidence>
<dbReference type="AlphaFoldDB" id="A0A8G0ZZ69"/>
<feature type="signal peptide" evidence="1">
    <location>
        <begin position="1"/>
        <end position="23"/>
    </location>
</feature>